<evidence type="ECO:0000256" key="1">
    <source>
        <dbReference type="ARBA" id="ARBA00004123"/>
    </source>
</evidence>
<name>A0A9P4LUP9_9PEZI</name>
<keyword evidence="6" id="KW-0539">Nucleus</keyword>
<dbReference type="PANTHER" id="PTHR21551:SF0">
    <property type="entry name" value="PROTEIN ASSOCIATED WITH TOPO II RELATED-1, ISOFORM A"/>
    <property type="match status" value="1"/>
</dbReference>
<feature type="region of interest" description="Disordered" evidence="7">
    <location>
        <begin position="183"/>
        <end position="334"/>
    </location>
</feature>
<gene>
    <name evidence="9" type="ORF">K490DRAFT_52005</name>
</gene>
<feature type="region of interest" description="Disordered" evidence="7">
    <location>
        <begin position="1"/>
        <end position="42"/>
    </location>
</feature>
<evidence type="ECO:0000313" key="9">
    <source>
        <dbReference type="EMBL" id="KAF2083311.1"/>
    </source>
</evidence>
<dbReference type="GO" id="GO:0000290">
    <property type="term" value="P:deadenylation-dependent decapping of nuclear-transcribed mRNA"/>
    <property type="evidence" value="ECO:0007669"/>
    <property type="project" value="InterPro"/>
</dbReference>
<dbReference type="Pfam" id="PF09770">
    <property type="entry name" value="PAT1"/>
    <property type="match status" value="1"/>
</dbReference>
<keyword evidence="10" id="KW-1185">Reference proteome</keyword>
<evidence type="ECO:0000256" key="3">
    <source>
        <dbReference type="ARBA" id="ARBA00009138"/>
    </source>
</evidence>
<comment type="caution">
    <text evidence="9">The sequence shown here is derived from an EMBL/GenBank/DDBJ whole genome shotgun (WGS) entry which is preliminary data.</text>
</comment>
<dbReference type="Proteomes" id="UP000799776">
    <property type="component" value="Unassembled WGS sequence"/>
</dbReference>
<evidence type="ECO:0000256" key="5">
    <source>
        <dbReference type="ARBA" id="ARBA00022884"/>
    </source>
</evidence>
<keyword evidence="4" id="KW-0963">Cytoplasm</keyword>
<comment type="subcellular location">
    <subcellularLocation>
        <location evidence="2">Cytoplasm</location>
        <location evidence="2">P-body</location>
    </subcellularLocation>
    <subcellularLocation>
        <location evidence="1">Nucleus</location>
    </subcellularLocation>
</comment>
<dbReference type="GO" id="GO:0033962">
    <property type="term" value="P:P-body assembly"/>
    <property type="evidence" value="ECO:0007669"/>
    <property type="project" value="TreeGrafter"/>
</dbReference>
<evidence type="ECO:0000259" key="8">
    <source>
        <dbReference type="Pfam" id="PF09770"/>
    </source>
</evidence>
<protein>
    <submittedName>
        <fullName evidence="9">Topoisomerase II-associated protein PAT1</fullName>
    </submittedName>
</protein>
<proteinExistence type="inferred from homology"/>
<feature type="compositionally biased region" description="Pro residues" evidence="7">
    <location>
        <begin position="189"/>
        <end position="201"/>
    </location>
</feature>
<feature type="compositionally biased region" description="Low complexity" evidence="7">
    <location>
        <begin position="210"/>
        <end position="231"/>
    </location>
</feature>
<evidence type="ECO:0000313" key="10">
    <source>
        <dbReference type="Proteomes" id="UP000799776"/>
    </source>
</evidence>
<reference evidence="9" key="1">
    <citation type="journal article" date="2020" name="Stud. Mycol.">
        <title>101 Dothideomycetes genomes: a test case for predicting lifestyles and emergence of pathogens.</title>
        <authorList>
            <person name="Haridas S."/>
            <person name="Albert R."/>
            <person name="Binder M."/>
            <person name="Bloem J."/>
            <person name="Labutti K."/>
            <person name="Salamov A."/>
            <person name="Andreopoulos B."/>
            <person name="Baker S."/>
            <person name="Barry K."/>
            <person name="Bills G."/>
            <person name="Bluhm B."/>
            <person name="Cannon C."/>
            <person name="Castanera R."/>
            <person name="Culley D."/>
            <person name="Daum C."/>
            <person name="Ezra D."/>
            <person name="Gonzalez J."/>
            <person name="Henrissat B."/>
            <person name="Kuo A."/>
            <person name="Liang C."/>
            <person name="Lipzen A."/>
            <person name="Lutzoni F."/>
            <person name="Magnuson J."/>
            <person name="Mondo S."/>
            <person name="Nolan M."/>
            <person name="Ohm R."/>
            <person name="Pangilinan J."/>
            <person name="Park H.-J."/>
            <person name="Ramirez L."/>
            <person name="Alfaro M."/>
            <person name="Sun H."/>
            <person name="Tritt A."/>
            <person name="Yoshinaga Y."/>
            <person name="Zwiers L.-H."/>
            <person name="Turgeon B."/>
            <person name="Goodwin S."/>
            <person name="Spatafora J."/>
            <person name="Crous P."/>
            <person name="Grigoriev I."/>
        </authorList>
    </citation>
    <scope>NUCLEOTIDE SEQUENCE</scope>
    <source>
        <strain evidence="9">CBS 121410</strain>
    </source>
</reference>
<dbReference type="PANTHER" id="PTHR21551">
    <property type="entry name" value="TOPOISOMERASE II-ASSOCIATED PROTEIN PAT1"/>
    <property type="match status" value="1"/>
</dbReference>
<organism evidence="9 10">
    <name type="scientific">Saccharata proteae CBS 121410</name>
    <dbReference type="NCBI Taxonomy" id="1314787"/>
    <lineage>
        <taxon>Eukaryota</taxon>
        <taxon>Fungi</taxon>
        <taxon>Dikarya</taxon>
        <taxon>Ascomycota</taxon>
        <taxon>Pezizomycotina</taxon>
        <taxon>Dothideomycetes</taxon>
        <taxon>Dothideomycetes incertae sedis</taxon>
        <taxon>Botryosphaeriales</taxon>
        <taxon>Saccharataceae</taxon>
        <taxon>Saccharata</taxon>
    </lineage>
</organism>
<feature type="compositionally biased region" description="Polar residues" evidence="7">
    <location>
        <begin position="259"/>
        <end position="273"/>
    </location>
</feature>
<dbReference type="GO" id="GO:0003723">
    <property type="term" value="F:RNA binding"/>
    <property type="evidence" value="ECO:0007669"/>
    <property type="project" value="UniProtKB-KW"/>
</dbReference>
<dbReference type="InterPro" id="IPR039900">
    <property type="entry name" value="Pat1-like"/>
</dbReference>
<comment type="similarity">
    <text evidence="3">Belongs to the PAT1 family.</text>
</comment>
<sequence length="846" mass="94031">MSFFGFDATLPRDRGHQANAPGFGQTPDPWAGLSSRGAANDDDALDFEETYDGLGDQLDETDDAFNDDTFGGGDTAKDFDFSGNTAKVAGAMQEEQMLYTARQPPQKEAPKPARTGYESYAQPNYIGNLEARADIWGTVPKKSTPVQLEMHQRQPSQPVALGMSRKMMSLEEVEQAMLNQTKKPAATATPPPGFGAQPPQPNYAQHPAFMGQPMGQPQFPQRPQQFVDQRPPSIPQQQQFHAELPGSGMPMSPMPQHPQVLQHQRPQQESPMNRQMAQQGPQQMPQGPQQMPQGPHQPRQILQNPNRLSGQGQPLAQPVPRMPPTGPAHMRGPSYGGPVVTHPEQLLRMTDAERAAYIEEDARRAKRIHKIHLLSKDNGMMTPQDKNFITRIQLQQLLTATGNVDEQGAEAALAEDFYYQVYSQIRGAPRQNPHQPANQFAQTYLFQTGGRYGMAGRRHHRNGDNHIQRMEQQVQRAVEAAKAKPKNKQLVIEGSLGKISFSNAKTPKPLLNIKRTESGDVRPNSAGHRKVQDRSVADRKATLRDIENVYNTLMQMEDHERNIPPPLQEGADPETIQEHMEWRQRIDKLNEKLWQELKVMEPIIANSSVPHPFIAILSHPKGKKAIPRIFRHINDNQRITILTMIVVHLDTLDVIAHGVAPSADSPPLPRAIKEEIDLFALAVMPALFANVNDSPLSVVLGLLGLVLDRTHIQTIIRTKIGLSVLTMLISRIELIKQSPTTVANPADLASIDQQYNRLFDAIEPVLPYVFPGSVKDDEDVYVWQFLAAMGVGASAEQQQRLVLGVKDRVMDTVSVCKALPKELAAARLGHVNLFMRAIGLDVELLG</sequence>
<dbReference type="EMBL" id="ML978804">
    <property type="protein sequence ID" value="KAF2083311.1"/>
    <property type="molecule type" value="Genomic_DNA"/>
</dbReference>
<dbReference type="GO" id="GO:0005634">
    <property type="term" value="C:nucleus"/>
    <property type="evidence" value="ECO:0007669"/>
    <property type="project" value="UniProtKB-SubCell"/>
</dbReference>
<feature type="compositionally biased region" description="Polar residues" evidence="7">
    <location>
        <begin position="301"/>
        <end position="314"/>
    </location>
</feature>
<evidence type="ECO:0000256" key="2">
    <source>
        <dbReference type="ARBA" id="ARBA00004201"/>
    </source>
</evidence>
<dbReference type="OrthoDB" id="74835at2759"/>
<evidence type="ECO:0000256" key="6">
    <source>
        <dbReference type="ARBA" id="ARBA00023242"/>
    </source>
</evidence>
<evidence type="ECO:0000256" key="7">
    <source>
        <dbReference type="SAM" id="MobiDB-lite"/>
    </source>
</evidence>
<feature type="compositionally biased region" description="Low complexity" evidence="7">
    <location>
        <begin position="275"/>
        <end position="300"/>
    </location>
</feature>
<dbReference type="GO" id="GO:0000932">
    <property type="term" value="C:P-body"/>
    <property type="evidence" value="ECO:0007669"/>
    <property type="project" value="UniProtKB-SubCell"/>
</dbReference>
<keyword evidence="5" id="KW-0694">RNA-binding</keyword>
<evidence type="ECO:0000256" key="4">
    <source>
        <dbReference type="ARBA" id="ARBA00022490"/>
    </source>
</evidence>
<dbReference type="AlphaFoldDB" id="A0A9P4LUP9"/>
<feature type="domain" description="mRNA decay factor PAT1" evidence="8">
    <location>
        <begin position="1"/>
        <end position="843"/>
    </location>
</feature>
<dbReference type="InterPro" id="IPR019167">
    <property type="entry name" value="PAT1_dom"/>
</dbReference>
<feature type="region of interest" description="Disordered" evidence="7">
    <location>
        <begin position="511"/>
        <end position="537"/>
    </location>
</feature>
<accession>A0A9P4LUP9</accession>